<dbReference type="InterPro" id="IPR002401">
    <property type="entry name" value="Cyt_P450_E_grp-I"/>
</dbReference>
<dbReference type="Gramene" id="OMO67172">
    <property type="protein sequence ID" value="OMO67172"/>
    <property type="gene ID" value="CCACVL1_20730"/>
</dbReference>
<dbReference type="PRINTS" id="PR00463">
    <property type="entry name" value="EP450I"/>
</dbReference>
<comment type="cofactor">
    <cofactor evidence="1">
        <name>heme</name>
        <dbReference type="ChEBI" id="CHEBI:30413"/>
    </cofactor>
</comment>
<evidence type="ECO:0000313" key="9">
    <source>
        <dbReference type="Proteomes" id="UP000188268"/>
    </source>
</evidence>
<dbReference type="PANTHER" id="PTHR47944:SF5">
    <property type="entry name" value="CYTOCHROME P450 71A1-LIKE"/>
    <property type="match status" value="1"/>
</dbReference>
<sequence length="345" mass="39681">MESPSSCLVVAITWLASLALPLFLYRIFSTRSLNFPPGPKPWPIIGNLNLIGSLPHQSLHKLSQQYGPLMQLKFGSYHVVIASSADMAKQFLQKHDQIFASRPQTAAGKYTTYNYCNITWAPYGPYWRQGRKIYLNELFSSKRLESFEYIRLEEMGAFVSRLFALSGKRKPIVLKDQLSRFTLSIISRIVLGKKYFRTDDDDESNNDSSNIVTLEEFQEMLDELFLLNGVLNIGDWIPWLAFLDLQGYVKRMKDLKKKLDRFHKHVFDEHKRKKKDLMMNDFVAQDMVDLLLQLADDPDIDVKLTYDGVRGFTQKDGVQKVKSWCSTSLPAITLPLASKEFDGKS</sequence>
<protein>
    <submittedName>
        <fullName evidence="8">Cytochrome P450</fullName>
    </submittedName>
</protein>
<comment type="caution">
    <text evidence="8">The sequence shown here is derived from an EMBL/GenBank/DDBJ whole genome shotgun (WGS) entry which is preliminary data.</text>
</comment>
<dbReference type="PANTHER" id="PTHR47944">
    <property type="entry name" value="CYTOCHROME P450 98A9"/>
    <property type="match status" value="1"/>
</dbReference>
<evidence type="ECO:0000256" key="4">
    <source>
        <dbReference type="ARBA" id="ARBA00022723"/>
    </source>
</evidence>
<dbReference type="GO" id="GO:0005506">
    <property type="term" value="F:iron ion binding"/>
    <property type="evidence" value="ECO:0007669"/>
    <property type="project" value="InterPro"/>
</dbReference>
<dbReference type="Gene3D" id="1.10.630.10">
    <property type="entry name" value="Cytochrome P450"/>
    <property type="match status" value="1"/>
</dbReference>
<dbReference type="InterPro" id="IPR036396">
    <property type="entry name" value="Cyt_P450_sf"/>
</dbReference>
<name>A0A1R3HA00_COCAP</name>
<evidence type="ECO:0000256" key="7">
    <source>
        <dbReference type="ARBA" id="ARBA00023033"/>
    </source>
</evidence>
<keyword evidence="4" id="KW-0479">Metal-binding</keyword>
<dbReference type="Pfam" id="PF00067">
    <property type="entry name" value="p450"/>
    <property type="match status" value="1"/>
</dbReference>
<accession>A0A1R3HA00</accession>
<reference evidence="8 9" key="1">
    <citation type="submission" date="2013-09" db="EMBL/GenBank/DDBJ databases">
        <title>Corchorus capsularis genome sequencing.</title>
        <authorList>
            <person name="Alam M."/>
            <person name="Haque M.S."/>
            <person name="Islam M.S."/>
            <person name="Emdad E.M."/>
            <person name="Islam M.M."/>
            <person name="Ahmed B."/>
            <person name="Halim A."/>
            <person name="Hossen Q.M.M."/>
            <person name="Hossain M.Z."/>
            <person name="Ahmed R."/>
            <person name="Khan M.M."/>
            <person name="Islam R."/>
            <person name="Rashid M.M."/>
            <person name="Khan S.A."/>
            <person name="Rahman M.S."/>
            <person name="Alam M."/>
        </authorList>
    </citation>
    <scope>NUCLEOTIDE SEQUENCE [LARGE SCALE GENOMIC DNA]</scope>
    <source>
        <strain evidence="9">cv. CVL-1</strain>
        <tissue evidence="8">Whole seedling</tissue>
    </source>
</reference>
<dbReference type="SUPFAM" id="SSF48264">
    <property type="entry name" value="Cytochrome P450"/>
    <property type="match status" value="1"/>
</dbReference>
<evidence type="ECO:0000313" key="8">
    <source>
        <dbReference type="EMBL" id="OMO67172.1"/>
    </source>
</evidence>
<dbReference type="Proteomes" id="UP000188268">
    <property type="component" value="Unassembled WGS sequence"/>
</dbReference>
<evidence type="ECO:0000256" key="1">
    <source>
        <dbReference type="ARBA" id="ARBA00001971"/>
    </source>
</evidence>
<evidence type="ECO:0000256" key="6">
    <source>
        <dbReference type="ARBA" id="ARBA00023004"/>
    </source>
</evidence>
<gene>
    <name evidence="8" type="ORF">CCACVL1_20730</name>
</gene>
<dbReference type="AlphaFoldDB" id="A0A1R3HA00"/>
<keyword evidence="3" id="KW-0349">Heme</keyword>
<keyword evidence="7" id="KW-0503">Monooxygenase</keyword>
<dbReference type="OrthoDB" id="2789670at2759"/>
<dbReference type="STRING" id="210143.A0A1R3HA00"/>
<keyword evidence="6" id="KW-0408">Iron</keyword>
<organism evidence="8 9">
    <name type="scientific">Corchorus capsularis</name>
    <name type="common">Jute</name>
    <dbReference type="NCBI Taxonomy" id="210143"/>
    <lineage>
        <taxon>Eukaryota</taxon>
        <taxon>Viridiplantae</taxon>
        <taxon>Streptophyta</taxon>
        <taxon>Embryophyta</taxon>
        <taxon>Tracheophyta</taxon>
        <taxon>Spermatophyta</taxon>
        <taxon>Magnoliopsida</taxon>
        <taxon>eudicotyledons</taxon>
        <taxon>Gunneridae</taxon>
        <taxon>Pentapetalae</taxon>
        <taxon>rosids</taxon>
        <taxon>malvids</taxon>
        <taxon>Malvales</taxon>
        <taxon>Malvaceae</taxon>
        <taxon>Grewioideae</taxon>
        <taxon>Apeibeae</taxon>
        <taxon>Corchorus</taxon>
    </lineage>
</organism>
<comment type="similarity">
    <text evidence="2">Belongs to the cytochrome P450 family.</text>
</comment>
<evidence type="ECO:0000256" key="2">
    <source>
        <dbReference type="ARBA" id="ARBA00010617"/>
    </source>
</evidence>
<dbReference type="GO" id="GO:0016705">
    <property type="term" value="F:oxidoreductase activity, acting on paired donors, with incorporation or reduction of molecular oxygen"/>
    <property type="evidence" value="ECO:0007669"/>
    <property type="project" value="InterPro"/>
</dbReference>
<dbReference type="OMA" id="VEWAICE"/>
<evidence type="ECO:0000256" key="5">
    <source>
        <dbReference type="ARBA" id="ARBA00023002"/>
    </source>
</evidence>
<keyword evidence="9" id="KW-1185">Reference proteome</keyword>
<dbReference type="GO" id="GO:0020037">
    <property type="term" value="F:heme binding"/>
    <property type="evidence" value="ECO:0007669"/>
    <property type="project" value="InterPro"/>
</dbReference>
<evidence type="ECO:0000256" key="3">
    <source>
        <dbReference type="ARBA" id="ARBA00022617"/>
    </source>
</evidence>
<dbReference type="EMBL" id="AWWV01012444">
    <property type="protein sequence ID" value="OMO67172.1"/>
    <property type="molecule type" value="Genomic_DNA"/>
</dbReference>
<keyword evidence="5" id="KW-0560">Oxidoreductase</keyword>
<proteinExistence type="inferred from homology"/>
<dbReference type="GO" id="GO:0004497">
    <property type="term" value="F:monooxygenase activity"/>
    <property type="evidence" value="ECO:0007669"/>
    <property type="project" value="UniProtKB-KW"/>
</dbReference>
<dbReference type="InterPro" id="IPR001128">
    <property type="entry name" value="Cyt_P450"/>
</dbReference>